<feature type="chain" id="PRO_5042869544" evidence="6">
    <location>
        <begin position="21"/>
        <end position="198"/>
    </location>
</feature>
<gene>
    <name evidence="8" type="ORF">Cni_G15840</name>
</gene>
<evidence type="ECO:0000256" key="3">
    <source>
        <dbReference type="ARBA" id="ARBA00022729"/>
    </source>
</evidence>
<evidence type="ECO:0000256" key="2">
    <source>
        <dbReference type="ARBA" id="ARBA00022525"/>
    </source>
</evidence>
<feature type="signal peptide" evidence="6">
    <location>
        <begin position="1"/>
        <end position="20"/>
    </location>
</feature>
<organism evidence="8 9">
    <name type="scientific">Canna indica</name>
    <name type="common">Indian-shot</name>
    <dbReference type="NCBI Taxonomy" id="4628"/>
    <lineage>
        <taxon>Eukaryota</taxon>
        <taxon>Viridiplantae</taxon>
        <taxon>Streptophyta</taxon>
        <taxon>Embryophyta</taxon>
        <taxon>Tracheophyta</taxon>
        <taxon>Spermatophyta</taxon>
        <taxon>Magnoliopsida</taxon>
        <taxon>Liliopsida</taxon>
        <taxon>Zingiberales</taxon>
        <taxon>Cannaceae</taxon>
        <taxon>Canna</taxon>
    </lineage>
</organism>
<proteinExistence type="inferred from homology"/>
<dbReference type="Pfam" id="PF04043">
    <property type="entry name" value="PMEI"/>
    <property type="match status" value="1"/>
</dbReference>
<dbReference type="NCBIfam" id="TIGR01614">
    <property type="entry name" value="PME_inhib"/>
    <property type="match status" value="1"/>
</dbReference>
<keyword evidence="3 6" id="KW-0732">Signal</keyword>
<evidence type="ECO:0000313" key="8">
    <source>
        <dbReference type="EMBL" id="WOL07104.1"/>
    </source>
</evidence>
<dbReference type="InterPro" id="IPR051955">
    <property type="entry name" value="PME_Inhibitor"/>
</dbReference>
<dbReference type="InterPro" id="IPR006501">
    <property type="entry name" value="Pectinesterase_inhib_dom"/>
</dbReference>
<evidence type="ECO:0000256" key="5">
    <source>
        <dbReference type="ARBA" id="ARBA00038471"/>
    </source>
</evidence>
<dbReference type="GO" id="GO:0005576">
    <property type="term" value="C:extracellular region"/>
    <property type="evidence" value="ECO:0007669"/>
    <property type="project" value="UniProtKB-SubCell"/>
</dbReference>
<dbReference type="InterPro" id="IPR035513">
    <property type="entry name" value="Invertase/methylesterase_inhib"/>
</dbReference>
<keyword evidence="2" id="KW-0964">Secreted</keyword>
<accession>A0AAQ3KE43</accession>
<keyword evidence="9" id="KW-1185">Reference proteome</keyword>
<evidence type="ECO:0000313" key="9">
    <source>
        <dbReference type="Proteomes" id="UP001327560"/>
    </source>
</evidence>
<feature type="domain" description="Pectinesterase inhibitor" evidence="7">
    <location>
        <begin position="29"/>
        <end position="191"/>
    </location>
</feature>
<dbReference type="EMBL" id="CP136894">
    <property type="protein sequence ID" value="WOL07104.1"/>
    <property type="molecule type" value="Genomic_DNA"/>
</dbReference>
<dbReference type="AlphaFoldDB" id="A0AAQ3KE43"/>
<dbReference type="GO" id="GO:0004857">
    <property type="term" value="F:enzyme inhibitor activity"/>
    <property type="evidence" value="ECO:0007669"/>
    <property type="project" value="InterPro"/>
</dbReference>
<dbReference type="Proteomes" id="UP001327560">
    <property type="component" value="Chromosome 5"/>
</dbReference>
<comment type="subcellular location">
    <subcellularLocation>
        <location evidence="1">Secreted</location>
        <location evidence="1">Extracellular space</location>
    </subcellularLocation>
</comment>
<reference evidence="8 9" key="1">
    <citation type="submission" date="2023-10" db="EMBL/GenBank/DDBJ databases">
        <title>Chromosome-scale genome assembly provides insights into flower coloration mechanisms of Canna indica.</title>
        <authorList>
            <person name="Li C."/>
        </authorList>
    </citation>
    <scope>NUCLEOTIDE SEQUENCE [LARGE SCALE GENOMIC DNA]</scope>
    <source>
        <tissue evidence="8">Flower</tissue>
    </source>
</reference>
<sequence>MDRCSLTFVLLAAAVCISAGSLTAGGSSPSDQFVRDACMTTQYPGLCQQCLASYAPTIRRSKRQLVRAALAVSADRAQSASTLVRQMSAGRKKSLGSTREAGAIGDCLEAMRDGLDRLRRSVREIERMGRARSPQFAWHLSNMKTWVSAALTDEMTCLDGLAQFASSPAVRAGIRKKVVELSRLTSNALALVNQLDRD</sequence>
<keyword evidence="4" id="KW-1015">Disulfide bond</keyword>
<dbReference type="Gene3D" id="1.20.140.40">
    <property type="entry name" value="Invertase/pectin methylesterase inhibitor family protein"/>
    <property type="match status" value="1"/>
</dbReference>
<evidence type="ECO:0000256" key="4">
    <source>
        <dbReference type="ARBA" id="ARBA00023157"/>
    </source>
</evidence>
<dbReference type="SMART" id="SM00856">
    <property type="entry name" value="PMEI"/>
    <property type="match status" value="1"/>
</dbReference>
<name>A0AAQ3KE43_9LILI</name>
<comment type="similarity">
    <text evidence="5">Belongs to the PMEI family.</text>
</comment>
<protein>
    <submittedName>
        <fullName evidence="8">21 kDa protein-like</fullName>
    </submittedName>
</protein>
<evidence type="ECO:0000259" key="7">
    <source>
        <dbReference type="SMART" id="SM00856"/>
    </source>
</evidence>
<dbReference type="PANTHER" id="PTHR31080">
    <property type="entry name" value="PECTINESTERASE INHIBITOR-LIKE"/>
    <property type="match status" value="1"/>
</dbReference>
<dbReference type="PANTHER" id="PTHR31080:SF87">
    <property type="entry name" value="PECTINESTERASE INHIBITOR 7"/>
    <property type="match status" value="1"/>
</dbReference>
<evidence type="ECO:0000256" key="1">
    <source>
        <dbReference type="ARBA" id="ARBA00004239"/>
    </source>
</evidence>
<dbReference type="SUPFAM" id="SSF101148">
    <property type="entry name" value="Plant invertase/pectin methylesterase inhibitor"/>
    <property type="match status" value="1"/>
</dbReference>
<dbReference type="FunFam" id="1.20.140.40:FF:000006">
    <property type="entry name" value="Pectinesterase inhibitor 3"/>
    <property type="match status" value="1"/>
</dbReference>
<dbReference type="CDD" id="cd15798">
    <property type="entry name" value="PMEI-like_3"/>
    <property type="match status" value="1"/>
</dbReference>
<evidence type="ECO:0000256" key="6">
    <source>
        <dbReference type="SAM" id="SignalP"/>
    </source>
</evidence>